<sequence length="68" mass="7597">MDNRREVREFLTSRRARITPERTGLPAGPRRRPAVPEARADALTTGPAFVRNGRMDLVAVNPLDRASN</sequence>
<evidence type="ECO:0000313" key="2">
    <source>
        <dbReference type="Proteomes" id="UP001500016"/>
    </source>
</evidence>
<organism evidence="1 2">
    <name type="scientific">Streptomyces albiaxialis</name>
    <dbReference type="NCBI Taxonomy" id="329523"/>
    <lineage>
        <taxon>Bacteria</taxon>
        <taxon>Bacillati</taxon>
        <taxon>Actinomycetota</taxon>
        <taxon>Actinomycetes</taxon>
        <taxon>Kitasatosporales</taxon>
        <taxon>Streptomycetaceae</taxon>
        <taxon>Streptomyces</taxon>
    </lineage>
</organism>
<dbReference type="EMBL" id="BAAAPE010000005">
    <property type="protein sequence ID" value="GAA2068833.1"/>
    <property type="molecule type" value="Genomic_DNA"/>
</dbReference>
<evidence type="ECO:0000313" key="1">
    <source>
        <dbReference type="EMBL" id="GAA2068833.1"/>
    </source>
</evidence>
<dbReference type="Proteomes" id="UP001500016">
    <property type="component" value="Unassembled WGS sequence"/>
</dbReference>
<protein>
    <submittedName>
        <fullName evidence="1">Uncharacterized protein</fullName>
    </submittedName>
</protein>
<gene>
    <name evidence="1" type="ORF">GCM10009801_17560</name>
</gene>
<proteinExistence type="predicted"/>
<accession>A0ABN2VPZ7</accession>
<keyword evidence="2" id="KW-1185">Reference proteome</keyword>
<name>A0ABN2VPZ7_9ACTN</name>
<comment type="caution">
    <text evidence="1">The sequence shown here is derived from an EMBL/GenBank/DDBJ whole genome shotgun (WGS) entry which is preliminary data.</text>
</comment>
<reference evidence="1 2" key="1">
    <citation type="journal article" date="2019" name="Int. J. Syst. Evol. Microbiol.">
        <title>The Global Catalogue of Microorganisms (GCM) 10K type strain sequencing project: providing services to taxonomists for standard genome sequencing and annotation.</title>
        <authorList>
            <consortium name="The Broad Institute Genomics Platform"/>
            <consortium name="The Broad Institute Genome Sequencing Center for Infectious Disease"/>
            <person name="Wu L."/>
            <person name="Ma J."/>
        </authorList>
    </citation>
    <scope>NUCLEOTIDE SEQUENCE [LARGE SCALE GENOMIC DNA]</scope>
    <source>
        <strain evidence="1 2">JCM 15478</strain>
    </source>
</reference>